<organism evidence="1 2">
    <name type="scientific">Araneus ventricosus</name>
    <name type="common">Orbweaver spider</name>
    <name type="synonym">Epeira ventricosa</name>
    <dbReference type="NCBI Taxonomy" id="182803"/>
    <lineage>
        <taxon>Eukaryota</taxon>
        <taxon>Metazoa</taxon>
        <taxon>Ecdysozoa</taxon>
        <taxon>Arthropoda</taxon>
        <taxon>Chelicerata</taxon>
        <taxon>Arachnida</taxon>
        <taxon>Araneae</taxon>
        <taxon>Araneomorphae</taxon>
        <taxon>Entelegynae</taxon>
        <taxon>Araneoidea</taxon>
        <taxon>Araneidae</taxon>
        <taxon>Araneus</taxon>
    </lineage>
</organism>
<reference evidence="1 2" key="1">
    <citation type="journal article" date="2019" name="Sci. Rep.">
        <title>Orb-weaving spider Araneus ventricosus genome elucidates the spidroin gene catalogue.</title>
        <authorList>
            <person name="Kono N."/>
            <person name="Nakamura H."/>
            <person name="Ohtoshi R."/>
            <person name="Moran D.A.P."/>
            <person name="Shinohara A."/>
            <person name="Yoshida Y."/>
            <person name="Fujiwara M."/>
            <person name="Mori M."/>
            <person name="Tomita M."/>
            <person name="Arakawa K."/>
        </authorList>
    </citation>
    <scope>NUCLEOTIDE SEQUENCE [LARGE SCALE GENOMIC DNA]</scope>
</reference>
<name>A0A4Y2IDU3_ARAVE</name>
<dbReference type="EMBL" id="BGPR01002575">
    <property type="protein sequence ID" value="GBM75740.1"/>
    <property type="molecule type" value="Genomic_DNA"/>
</dbReference>
<evidence type="ECO:0000313" key="1">
    <source>
        <dbReference type="EMBL" id="GBM75740.1"/>
    </source>
</evidence>
<protein>
    <submittedName>
        <fullName evidence="1">Uncharacterized protein</fullName>
    </submittedName>
</protein>
<dbReference type="Proteomes" id="UP000499080">
    <property type="component" value="Unassembled WGS sequence"/>
</dbReference>
<dbReference type="InterPro" id="IPR036397">
    <property type="entry name" value="RNaseH_sf"/>
</dbReference>
<dbReference type="GO" id="GO:0003676">
    <property type="term" value="F:nucleic acid binding"/>
    <property type="evidence" value="ECO:0007669"/>
    <property type="project" value="InterPro"/>
</dbReference>
<dbReference type="AlphaFoldDB" id="A0A4Y2IDU3"/>
<gene>
    <name evidence="1" type="ORF">AVEN_62813_1</name>
</gene>
<comment type="caution">
    <text evidence="1">The sequence shown here is derived from an EMBL/GenBank/DDBJ whole genome shotgun (WGS) entry which is preliminary data.</text>
</comment>
<evidence type="ECO:0000313" key="2">
    <source>
        <dbReference type="Proteomes" id="UP000499080"/>
    </source>
</evidence>
<proteinExistence type="predicted"/>
<dbReference type="Gene3D" id="3.30.420.10">
    <property type="entry name" value="Ribonuclease H-like superfamily/Ribonuclease H"/>
    <property type="match status" value="1"/>
</dbReference>
<keyword evidence="2" id="KW-1185">Reference proteome</keyword>
<sequence>MFGGTDLDFQHDSPSIHASKSMSQWLSSIMGSDLSGLAPNPDSNFMKNVWGKFTNLVYQNSKQYSSVEVLKLATEDVWFELFFTATTNTELSVIDGKLCISRKKMNNNQV</sequence>
<accession>A0A4Y2IDU3</accession>